<evidence type="ECO:0000256" key="7">
    <source>
        <dbReference type="PIRSR" id="PIRSR000429-1"/>
    </source>
</evidence>
<dbReference type="GO" id="GO:0006635">
    <property type="term" value="P:fatty acid beta-oxidation"/>
    <property type="evidence" value="ECO:0007669"/>
    <property type="project" value="TreeGrafter"/>
</dbReference>
<evidence type="ECO:0000256" key="4">
    <source>
        <dbReference type="ARBA" id="ARBA00022723"/>
    </source>
</evidence>
<evidence type="ECO:0000256" key="3">
    <source>
        <dbReference type="ARBA" id="ARBA00022679"/>
    </source>
</evidence>
<dbReference type="Pfam" id="PF02803">
    <property type="entry name" value="Thiolase_C"/>
    <property type="match status" value="1"/>
</dbReference>
<comment type="caution">
    <text evidence="11">The sequence shown here is derived from an EMBL/GenBank/DDBJ whole genome shotgun (WGS) entry which is preliminary data.</text>
</comment>
<dbReference type="PROSITE" id="PS00098">
    <property type="entry name" value="THIOLASE_1"/>
    <property type="match status" value="1"/>
</dbReference>
<keyword evidence="6 8" id="KW-0012">Acyltransferase</keyword>
<dbReference type="InterPro" id="IPR020615">
    <property type="entry name" value="Thiolase_acyl_enz_int_AS"/>
</dbReference>
<feature type="domain" description="Thiolase C-terminal" evidence="10">
    <location>
        <begin position="289"/>
        <end position="409"/>
    </location>
</feature>
<comment type="similarity">
    <text evidence="1 8">Belongs to the thiolase-like superfamily. Thiolase family.</text>
</comment>
<dbReference type="NCBIfam" id="TIGR01930">
    <property type="entry name" value="AcCoA-C-Actrans"/>
    <property type="match status" value="1"/>
</dbReference>
<dbReference type="Pfam" id="PF00108">
    <property type="entry name" value="Thiolase_N"/>
    <property type="match status" value="1"/>
</dbReference>
<dbReference type="SUPFAM" id="SSF53901">
    <property type="entry name" value="Thiolase-like"/>
    <property type="match status" value="2"/>
</dbReference>
<keyword evidence="4" id="KW-0479">Metal-binding</keyword>
<feature type="active site" description="Proton acceptor" evidence="7">
    <location>
        <position position="396"/>
    </location>
</feature>
<dbReference type="GO" id="GO:0003985">
    <property type="term" value="F:acetyl-CoA C-acetyltransferase activity"/>
    <property type="evidence" value="ECO:0007669"/>
    <property type="project" value="UniProtKB-EC"/>
</dbReference>
<evidence type="ECO:0000256" key="8">
    <source>
        <dbReference type="RuleBase" id="RU003557"/>
    </source>
</evidence>
<dbReference type="InterPro" id="IPR020616">
    <property type="entry name" value="Thiolase_N"/>
</dbReference>
<accession>A0A9P3HG95</accession>
<dbReference type="FunFam" id="3.40.47.10:FF:000007">
    <property type="entry name" value="acetyl-CoA acetyltransferase, mitochondrial"/>
    <property type="match status" value="1"/>
</dbReference>
<dbReference type="GO" id="GO:0005739">
    <property type="term" value="C:mitochondrion"/>
    <property type="evidence" value="ECO:0007669"/>
    <property type="project" value="TreeGrafter"/>
</dbReference>
<dbReference type="EMBL" id="BQFW01000011">
    <property type="protein sequence ID" value="GJJ75752.1"/>
    <property type="molecule type" value="Genomic_DNA"/>
</dbReference>
<evidence type="ECO:0000256" key="1">
    <source>
        <dbReference type="ARBA" id="ARBA00010982"/>
    </source>
</evidence>
<evidence type="ECO:0000256" key="6">
    <source>
        <dbReference type="ARBA" id="ARBA00023315"/>
    </source>
</evidence>
<dbReference type="PANTHER" id="PTHR18919:SF156">
    <property type="entry name" value="ACETYL-COA ACETYLTRANSFERASE, MITOCHONDRIAL"/>
    <property type="match status" value="1"/>
</dbReference>
<dbReference type="CDD" id="cd00751">
    <property type="entry name" value="thiolase"/>
    <property type="match status" value="1"/>
</dbReference>
<proteinExistence type="inferred from homology"/>
<sequence>MFATKTAPFIRQVQIRSFSTAKGLNEVVIVSAVRTPVACFNGALKNFTAPQLGSIAIRGAIEKAGIKAEQVEEVYMGNVLQGNVGQSPARQAALGAGCPLSTEATTINKVCASGMKAIMLAAQGLQTGARDIMVAGGMESMSNVPYYSPRNPGYGHQALTDGIIKDGLWDVYNQFHMGNCAENTADKLKITREQQDAHAIESYTRAAKAWKDGVFAEEVIPVTIKDKKGDKIFAEDEEYKNVKFDKIPSLKPVFQKVNGTVTAANASSLNDGASAVVLMTRAKADELGLKPLAKILSFADAAMAPVDFPIAPSAAFPKALEKANLKVEDIDLFEFNEAFSVVALANNQLLGLDPKKVNIAGGAVGLGHPIGSSGSRILVTLTHLLKKGQIGGAAICNGGGAASAMVIERL</sequence>
<gene>
    <name evidence="11" type="ORF">EMPS_08110</name>
</gene>
<dbReference type="InterPro" id="IPR016039">
    <property type="entry name" value="Thiolase-like"/>
</dbReference>
<evidence type="ECO:0000256" key="2">
    <source>
        <dbReference type="ARBA" id="ARBA00012705"/>
    </source>
</evidence>
<reference evidence="11" key="1">
    <citation type="submission" date="2021-11" db="EMBL/GenBank/DDBJ databases">
        <authorList>
            <person name="Herlambang A."/>
            <person name="Guo Y."/>
            <person name="Takashima Y."/>
            <person name="Nishizawa T."/>
        </authorList>
    </citation>
    <scope>NUCLEOTIDE SEQUENCE</scope>
    <source>
        <strain evidence="11">E1425</strain>
    </source>
</reference>
<organism evidence="11 12">
    <name type="scientific">Entomortierella parvispora</name>
    <dbReference type="NCBI Taxonomy" id="205924"/>
    <lineage>
        <taxon>Eukaryota</taxon>
        <taxon>Fungi</taxon>
        <taxon>Fungi incertae sedis</taxon>
        <taxon>Mucoromycota</taxon>
        <taxon>Mortierellomycotina</taxon>
        <taxon>Mortierellomycetes</taxon>
        <taxon>Mortierellales</taxon>
        <taxon>Mortierellaceae</taxon>
        <taxon>Entomortierella</taxon>
    </lineage>
</organism>
<dbReference type="AlphaFoldDB" id="A0A9P3HG95"/>
<dbReference type="PANTHER" id="PTHR18919">
    <property type="entry name" value="ACETYL-COA C-ACYLTRANSFERASE"/>
    <property type="match status" value="1"/>
</dbReference>
<dbReference type="OrthoDB" id="5404651at2759"/>
<name>A0A9P3HG95_9FUNG</name>
<feature type="active site" description="Acyl-thioester intermediate" evidence="7">
    <location>
        <position position="111"/>
    </location>
</feature>
<evidence type="ECO:0000313" key="12">
    <source>
        <dbReference type="Proteomes" id="UP000827284"/>
    </source>
</evidence>
<dbReference type="GO" id="GO:0046872">
    <property type="term" value="F:metal ion binding"/>
    <property type="evidence" value="ECO:0007669"/>
    <property type="project" value="UniProtKB-KW"/>
</dbReference>
<protein>
    <recommendedName>
        <fullName evidence="2">acetyl-CoA C-acetyltransferase</fullName>
        <ecNumber evidence="2">2.3.1.9</ecNumber>
    </recommendedName>
</protein>
<dbReference type="Gene3D" id="3.40.47.10">
    <property type="match status" value="1"/>
</dbReference>
<evidence type="ECO:0000256" key="5">
    <source>
        <dbReference type="ARBA" id="ARBA00022958"/>
    </source>
</evidence>
<evidence type="ECO:0000313" key="11">
    <source>
        <dbReference type="EMBL" id="GJJ75752.1"/>
    </source>
</evidence>
<reference evidence="11" key="2">
    <citation type="journal article" date="2022" name="Microbiol. Resour. Announc.">
        <title>Whole-Genome Sequence of Entomortierella parvispora E1425, a Mucoromycotan Fungus Associated with Burkholderiaceae-Related Endosymbiotic Bacteria.</title>
        <authorList>
            <person name="Herlambang A."/>
            <person name="Guo Y."/>
            <person name="Takashima Y."/>
            <person name="Narisawa K."/>
            <person name="Ohta H."/>
            <person name="Nishizawa T."/>
        </authorList>
    </citation>
    <scope>NUCLEOTIDE SEQUENCE</scope>
    <source>
        <strain evidence="11">E1425</strain>
    </source>
</reference>
<keyword evidence="12" id="KW-1185">Reference proteome</keyword>
<dbReference type="Proteomes" id="UP000827284">
    <property type="component" value="Unassembled WGS sequence"/>
</dbReference>
<dbReference type="PIRSF" id="PIRSF000429">
    <property type="entry name" value="Ac-CoA_Ac_transf"/>
    <property type="match status" value="1"/>
</dbReference>
<evidence type="ECO:0000259" key="10">
    <source>
        <dbReference type="Pfam" id="PF02803"/>
    </source>
</evidence>
<keyword evidence="5" id="KW-0630">Potassium</keyword>
<dbReference type="InterPro" id="IPR020617">
    <property type="entry name" value="Thiolase_C"/>
</dbReference>
<evidence type="ECO:0000259" key="9">
    <source>
        <dbReference type="Pfam" id="PF00108"/>
    </source>
</evidence>
<feature type="domain" description="Thiolase N-terminal" evidence="9">
    <location>
        <begin position="27"/>
        <end position="281"/>
    </location>
</feature>
<feature type="active site" description="Proton acceptor" evidence="7">
    <location>
        <position position="368"/>
    </location>
</feature>
<keyword evidence="3 8" id="KW-0808">Transferase</keyword>
<dbReference type="InterPro" id="IPR002155">
    <property type="entry name" value="Thiolase"/>
</dbReference>
<dbReference type="EC" id="2.3.1.9" evidence="2"/>